<protein>
    <recommendedName>
        <fullName evidence="4">Bacterial Ig domain-containing protein</fullName>
    </recommendedName>
</protein>
<keyword evidence="1" id="KW-1133">Transmembrane helix</keyword>
<gene>
    <name evidence="2" type="ORF">A2572_02790</name>
</gene>
<sequence length="229" mass="25103">MMGRYRKSQVGNRSRFYFLLSIVFIFVVVKWGFPLFIKIIAGDGVEIKRTEEDIIPPQTPILSALPEATNGAEIIVEGYTEGGANLELNVNDVLNKTDTAKEDGFFSFTATLQNGTNRIQIRAVDPANNASLSEVKLVNFDKEPVSLTITSPKDGTEYIGKNSQTVEINGKVNKPNTQVLANNSFVDVGRDGTFSHKMQLSAGDNTIKIVASDKAGNKDEVELKLIYSP</sequence>
<evidence type="ECO:0000313" key="3">
    <source>
        <dbReference type="Proteomes" id="UP000179237"/>
    </source>
</evidence>
<accession>A0A1F5FU71</accession>
<proteinExistence type="predicted"/>
<keyword evidence="1" id="KW-0812">Transmembrane</keyword>
<comment type="caution">
    <text evidence="2">The sequence shown here is derived from an EMBL/GenBank/DDBJ whole genome shotgun (WGS) entry which is preliminary data.</text>
</comment>
<dbReference type="EMBL" id="MFAQ01000025">
    <property type="protein sequence ID" value="OGD83167.1"/>
    <property type="molecule type" value="Genomic_DNA"/>
</dbReference>
<feature type="transmembrane region" description="Helical" evidence="1">
    <location>
        <begin position="16"/>
        <end position="37"/>
    </location>
</feature>
<dbReference type="Proteomes" id="UP000179237">
    <property type="component" value="Unassembled WGS sequence"/>
</dbReference>
<evidence type="ECO:0000256" key="1">
    <source>
        <dbReference type="SAM" id="Phobius"/>
    </source>
</evidence>
<dbReference type="AlphaFoldDB" id="A0A1F5FU71"/>
<dbReference type="InterPro" id="IPR013783">
    <property type="entry name" value="Ig-like_fold"/>
</dbReference>
<evidence type="ECO:0000313" key="2">
    <source>
        <dbReference type="EMBL" id="OGD83167.1"/>
    </source>
</evidence>
<reference evidence="2 3" key="1">
    <citation type="journal article" date="2016" name="Nat. Commun.">
        <title>Thousands of microbial genomes shed light on interconnected biogeochemical processes in an aquifer system.</title>
        <authorList>
            <person name="Anantharaman K."/>
            <person name="Brown C.T."/>
            <person name="Hug L.A."/>
            <person name="Sharon I."/>
            <person name="Castelle C.J."/>
            <person name="Probst A.J."/>
            <person name="Thomas B.C."/>
            <person name="Singh A."/>
            <person name="Wilkins M.J."/>
            <person name="Karaoz U."/>
            <person name="Brodie E.L."/>
            <person name="Williams K.H."/>
            <person name="Hubbard S.S."/>
            <person name="Banfield J.F."/>
        </authorList>
    </citation>
    <scope>NUCLEOTIDE SEQUENCE [LARGE SCALE GENOMIC DNA]</scope>
</reference>
<dbReference type="Pfam" id="PF09136">
    <property type="entry name" value="Glucodextran_B"/>
    <property type="match status" value="2"/>
</dbReference>
<name>A0A1F5FU71_9BACT</name>
<evidence type="ECO:0008006" key="4">
    <source>
        <dbReference type="Google" id="ProtNLM"/>
    </source>
</evidence>
<dbReference type="Gene3D" id="2.60.40.10">
    <property type="entry name" value="Immunoglobulins"/>
    <property type="match status" value="2"/>
</dbReference>
<keyword evidence="1" id="KW-0472">Membrane</keyword>
<organism evidence="2 3">
    <name type="scientific">Candidatus Collierbacteria bacterium RIFOXYD1_FULL_40_9</name>
    <dbReference type="NCBI Taxonomy" id="1817731"/>
    <lineage>
        <taxon>Bacteria</taxon>
        <taxon>Candidatus Collieribacteriota</taxon>
    </lineage>
</organism>